<dbReference type="Proteomes" id="UP000594262">
    <property type="component" value="Unplaced"/>
</dbReference>
<evidence type="ECO:0000259" key="5">
    <source>
        <dbReference type="PROSITE" id="PS51406"/>
    </source>
</evidence>
<dbReference type="InterPro" id="IPR020837">
    <property type="entry name" value="Fibrinogen_CS"/>
</dbReference>
<dbReference type="GO" id="GO:0005201">
    <property type="term" value="F:extracellular matrix structural constituent"/>
    <property type="evidence" value="ECO:0007669"/>
    <property type="project" value="TreeGrafter"/>
</dbReference>
<sequence length="203" mass="22740">MKTFVCVSLCLLVFFKNEGDATKTPGQSLDDVLTALKSEVATLQNTDSDLIKKINKIEQDLKGLKLIHGPCAPCRSIPGDRKNCDCTEYRPKKDCLEFYKSGFKIGDEASQFQLEVSKFSGNVSVHRLEGHSKMKFTTFDGDHGIHSGNCASSGRGGWWYSNCFSSNLNGQCNFGRGSTVDLYRDWTAKLQPEFVEMKIRRNM</sequence>
<keyword evidence="7" id="KW-1185">Reference proteome</keyword>
<reference evidence="6" key="1">
    <citation type="submission" date="2021-01" db="UniProtKB">
        <authorList>
            <consortium name="EnsemblMetazoa"/>
        </authorList>
    </citation>
    <scope>IDENTIFICATION</scope>
</reference>
<evidence type="ECO:0000256" key="1">
    <source>
        <dbReference type="ARBA" id="ARBA00004613"/>
    </source>
</evidence>
<dbReference type="InterPro" id="IPR014716">
    <property type="entry name" value="Fibrinogen_a/b/g_C_1"/>
</dbReference>
<evidence type="ECO:0000313" key="7">
    <source>
        <dbReference type="Proteomes" id="UP000594262"/>
    </source>
</evidence>
<organism evidence="6 7">
    <name type="scientific">Clytia hemisphaerica</name>
    <dbReference type="NCBI Taxonomy" id="252671"/>
    <lineage>
        <taxon>Eukaryota</taxon>
        <taxon>Metazoa</taxon>
        <taxon>Cnidaria</taxon>
        <taxon>Hydrozoa</taxon>
        <taxon>Hydroidolina</taxon>
        <taxon>Leptothecata</taxon>
        <taxon>Obeliida</taxon>
        <taxon>Clytiidae</taxon>
        <taxon>Clytia</taxon>
    </lineage>
</organism>
<dbReference type="AlphaFoldDB" id="A0A7M5WZT9"/>
<protein>
    <recommendedName>
        <fullName evidence="5">Fibrinogen C-terminal domain-containing protein</fullName>
    </recommendedName>
</protein>
<dbReference type="Pfam" id="PF00147">
    <property type="entry name" value="Fibrinogen_C"/>
    <property type="match status" value="1"/>
</dbReference>
<dbReference type="InterPro" id="IPR002181">
    <property type="entry name" value="Fibrinogen_a/b/g_C_dom"/>
</dbReference>
<dbReference type="OrthoDB" id="5971146at2759"/>
<dbReference type="PANTHER" id="PTHR47221:SF7">
    <property type="entry name" value="FIBRINOGEN BETA CHAIN"/>
    <property type="match status" value="1"/>
</dbReference>
<dbReference type="SUPFAM" id="SSF56496">
    <property type="entry name" value="Fibrinogen C-terminal domain-like"/>
    <property type="match status" value="1"/>
</dbReference>
<dbReference type="PROSITE" id="PS51406">
    <property type="entry name" value="FIBRINOGEN_C_2"/>
    <property type="match status" value="1"/>
</dbReference>
<dbReference type="GO" id="GO:0034116">
    <property type="term" value="P:positive regulation of heterotypic cell-cell adhesion"/>
    <property type="evidence" value="ECO:0007669"/>
    <property type="project" value="TreeGrafter"/>
</dbReference>
<proteinExistence type="predicted"/>
<dbReference type="GO" id="GO:0005577">
    <property type="term" value="C:fibrinogen complex"/>
    <property type="evidence" value="ECO:0007669"/>
    <property type="project" value="TreeGrafter"/>
</dbReference>
<dbReference type="InterPro" id="IPR036056">
    <property type="entry name" value="Fibrinogen-like_C"/>
</dbReference>
<name>A0A7M5WZT9_9CNID</name>
<accession>A0A7M5WZT9</accession>
<comment type="subcellular location">
    <subcellularLocation>
        <location evidence="1">Secreted</location>
    </subcellularLocation>
</comment>
<dbReference type="PROSITE" id="PS00514">
    <property type="entry name" value="FIBRINOGEN_C_1"/>
    <property type="match status" value="1"/>
</dbReference>
<evidence type="ECO:0000256" key="3">
    <source>
        <dbReference type="ARBA" id="ARBA00023157"/>
    </source>
</evidence>
<dbReference type="PANTHER" id="PTHR47221">
    <property type="entry name" value="FIBRINOGEN ALPHA CHAIN"/>
    <property type="match status" value="1"/>
</dbReference>
<evidence type="ECO:0000256" key="4">
    <source>
        <dbReference type="SAM" id="SignalP"/>
    </source>
</evidence>
<keyword evidence="2" id="KW-0964">Secreted</keyword>
<keyword evidence="4" id="KW-0732">Signal</keyword>
<dbReference type="GO" id="GO:0030674">
    <property type="term" value="F:protein-macromolecule adaptor activity"/>
    <property type="evidence" value="ECO:0007669"/>
    <property type="project" value="TreeGrafter"/>
</dbReference>
<dbReference type="Gene3D" id="3.90.215.10">
    <property type="entry name" value="Gamma Fibrinogen, chain A, domain 1"/>
    <property type="match status" value="1"/>
</dbReference>
<feature type="signal peptide" evidence="4">
    <location>
        <begin position="1"/>
        <end position="21"/>
    </location>
</feature>
<keyword evidence="3" id="KW-1015">Disulfide bond</keyword>
<dbReference type="EnsemblMetazoa" id="CLYHEMT015513.2">
    <property type="protein sequence ID" value="CLYHEMP015513.2"/>
    <property type="gene ID" value="CLYHEMG015513"/>
</dbReference>
<feature type="domain" description="Fibrinogen C-terminal" evidence="5">
    <location>
        <begin position="103"/>
        <end position="203"/>
    </location>
</feature>
<feature type="chain" id="PRO_5029478429" description="Fibrinogen C-terminal domain-containing protein" evidence="4">
    <location>
        <begin position="22"/>
        <end position="203"/>
    </location>
</feature>
<dbReference type="SMART" id="SM00186">
    <property type="entry name" value="FBG"/>
    <property type="match status" value="1"/>
</dbReference>
<dbReference type="InterPro" id="IPR037579">
    <property type="entry name" value="FIB_ANG-like"/>
</dbReference>
<evidence type="ECO:0000256" key="2">
    <source>
        <dbReference type="ARBA" id="ARBA00022525"/>
    </source>
</evidence>
<evidence type="ECO:0000313" key="6">
    <source>
        <dbReference type="EnsemblMetazoa" id="CLYHEMP015513.2"/>
    </source>
</evidence>